<proteinExistence type="predicted"/>
<evidence type="ECO:0000313" key="1">
    <source>
        <dbReference type="EMBL" id="KAH3659962.1"/>
    </source>
</evidence>
<comment type="caution">
    <text evidence="1">The sequence shown here is derived from an EMBL/GenBank/DDBJ whole genome shotgun (WGS) entry which is preliminary data.</text>
</comment>
<dbReference type="GeneID" id="70239131"/>
<reference evidence="1" key="1">
    <citation type="journal article" date="2021" name="Open Biol.">
        <title>Shared evolutionary footprints suggest mitochondrial oxidative damage underlies multiple complex I losses in fungi.</title>
        <authorList>
            <person name="Schikora-Tamarit M.A."/>
            <person name="Marcet-Houben M."/>
            <person name="Nosek J."/>
            <person name="Gabaldon T."/>
        </authorList>
    </citation>
    <scope>NUCLEOTIDE SEQUENCE</scope>
    <source>
        <strain evidence="1">CBS6075</strain>
    </source>
</reference>
<protein>
    <submittedName>
        <fullName evidence="1">Uncharacterized protein</fullName>
    </submittedName>
</protein>
<sequence>MRGWHGSLDIRTSHIIHNELFSGGVRSNRRHYLTSTISVCLFAVASCTIEVQVGTQGLDTFQIVGNVDLLIDRVSTVVTLTHWQKQDIGLELFFERQGDWNRTTFSGEIWLNVPHELGGFASGSECFIEWITNPVVSIVDEFDVELVWRLELGEFLLHELEHILVQFTWVHVWNSSDREFTNNLSWNDGLSSSTRERTLNSVQGKRRVSPSVHQNVLLVLVNGSLGARSKIQFVNVEFDLLIGHWLVDNTSKDTGVEVGARSTDTDLVVAASTQTVCEHWLFGSKPVVVRDTNGVDALEVLVCLLGNQFVKTQRSAFLHTFKTTNKVDRKLNSGLVVRLDCVQPTDHRTFVVGGTTAVKFAVLLNELEWVCIPAVLK</sequence>
<keyword evidence="2" id="KW-1185">Reference proteome</keyword>
<dbReference type="AlphaFoldDB" id="A0A9P8NV67"/>
<gene>
    <name evidence="1" type="ORF">OGAPHI_007167</name>
</gene>
<accession>A0A9P8NV67</accession>
<organism evidence="1 2">
    <name type="scientific">Ogataea philodendri</name>
    <dbReference type="NCBI Taxonomy" id="1378263"/>
    <lineage>
        <taxon>Eukaryota</taxon>
        <taxon>Fungi</taxon>
        <taxon>Dikarya</taxon>
        <taxon>Ascomycota</taxon>
        <taxon>Saccharomycotina</taxon>
        <taxon>Pichiomycetes</taxon>
        <taxon>Pichiales</taxon>
        <taxon>Pichiaceae</taxon>
        <taxon>Ogataea</taxon>
    </lineage>
</organism>
<dbReference type="EMBL" id="JAEUBE010000511">
    <property type="protein sequence ID" value="KAH3659962.1"/>
    <property type="molecule type" value="Genomic_DNA"/>
</dbReference>
<name>A0A9P8NV67_9ASCO</name>
<reference evidence="1" key="2">
    <citation type="submission" date="2021-01" db="EMBL/GenBank/DDBJ databases">
        <authorList>
            <person name="Schikora-Tamarit M.A."/>
        </authorList>
    </citation>
    <scope>NUCLEOTIDE SEQUENCE</scope>
    <source>
        <strain evidence="1">CBS6075</strain>
    </source>
</reference>
<evidence type="ECO:0000313" key="2">
    <source>
        <dbReference type="Proteomes" id="UP000769157"/>
    </source>
</evidence>
<dbReference type="RefSeq" id="XP_046057673.1">
    <property type="nucleotide sequence ID" value="XM_046208533.1"/>
</dbReference>
<dbReference type="Proteomes" id="UP000769157">
    <property type="component" value="Unassembled WGS sequence"/>
</dbReference>